<evidence type="ECO:0000313" key="3">
    <source>
        <dbReference type="EMBL" id="GLQ91415.1"/>
    </source>
</evidence>
<name>A0ABQ5XI91_9GAMM</name>
<feature type="signal peptide" evidence="1">
    <location>
        <begin position="1"/>
        <end position="28"/>
    </location>
</feature>
<feature type="domain" description="Lipocalin-like" evidence="2">
    <location>
        <begin position="39"/>
        <end position="162"/>
    </location>
</feature>
<evidence type="ECO:0000256" key="1">
    <source>
        <dbReference type="SAM" id="SignalP"/>
    </source>
</evidence>
<reference evidence="4" key="1">
    <citation type="journal article" date="2019" name="Int. J. Syst. Evol. Microbiol.">
        <title>The Global Catalogue of Microorganisms (GCM) 10K type strain sequencing project: providing services to taxonomists for standard genome sequencing and annotation.</title>
        <authorList>
            <consortium name="The Broad Institute Genomics Platform"/>
            <consortium name="The Broad Institute Genome Sequencing Center for Infectious Disease"/>
            <person name="Wu L."/>
            <person name="Ma J."/>
        </authorList>
    </citation>
    <scope>NUCLEOTIDE SEQUENCE [LARGE SCALE GENOMIC DNA]</scope>
    <source>
        <strain evidence="4">NBRC 111980</strain>
    </source>
</reference>
<protein>
    <recommendedName>
        <fullName evidence="2">Lipocalin-like domain-containing protein</fullName>
    </recommendedName>
</protein>
<proteinExistence type="predicted"/>
<dbReference type="InterPro" id="IPR024311">
    <property type="entry name" value="Lipocalin-like"/>
</dbReference>
<dbReference type="EMBL" id="BSOB01000004">
    <property type="protein sequence ID" value="GLQ91415.1"/>
    <property type="molecule type" value="Genomic_DNA"/>
</dbReference>
<accession>A0ABQ5XI91</accession>
<evidence type="ECO:0000313" key="4">
    <source>
        <dbReference type="Proteomes" id="UP001156670"/>
    </source>
</evidence>
<dbReference type="Proteomes" id="UP001156670">
    <property type="component" value="Unassembled WGS sequence"/>
</dbReference>
<evidence type="ECO:0000259" key="2">
    <source>
        <dbReference type="Pfam" id="PF13924"/>
    </source>
</evidence>
<organism evidence="3 4">
    <name type="scientific">Dyella acidisoli</name>
    <dbReference type="NCBI Taxonomy" id="1867834"/>
    <lineage>
        <taxon>Bacteria</taxon>
        <taxon>Pseudomonadati</taxon>
        <taxon>Pseudomonadota</taxon>
        <taxon>Gammaproteobacteria</taxon>
        <taxon>Lysobacterales</taxon>
        <taxon>Rhodanobacteraceae</taxon>
        <taxon>Dyella</taxon>
    </lineage>
</organism>
<keyword evidence="4" id="KW-1185">Reference proteome</keyword>
<comment type="caution">
    <text evidence="3">The sequence shown here is derived from an EMBL/GenBank/DDBJ whole genome shotgun (WGS) entry which is preliminary data.</text>
</comment>
<dbReference type="Pfam" id="PF13924">
    <property type="entry name" value="Lipocalin_5"/>
    <property type="match status" value="1"/>
</dbReference>
<dbReference type="RefSeq" id="WP_284319181.1">
    <property type="nucleotide sequence ID" value="NZ_BSOB01000004.1"/>
</dbReference>
<feature type="chain" id="PRO_5046220809" description="Lipocalin-like domain-containing protein" evidence="1">
    <location>
        <begin position="29"/>
        <end position="178"/>
    </location>
</feature>
<sequence>MNTLLARIGRPIAALLVAGLIGSSSTLAASPANTFPLSGTWTLVAADVLHADGSRTSDFGTNPKGVLLIDDQGRYSLQIFRADRPRFSTGDKAKGSDVEYKAAVMGSSTHFGTVRVDAASGELIFHIDGASFPNWEGQEQHRHYELKDGVLSYRVPPRPNGDVPVSVWRRVDVSASQH</sequence>
<gene>
    <name evidence="3" type="ORF">GCM10007901_03650</name>
</gene>
<keyword evidence="1" id="KW-0732">Signal</keyword>